<comment type="caution">
    <text evidence="1">The sequence shown here is derived from an EMBL/GenBank/DDBJ whole genome shotgun (WGS) entry which is preliminary data.</text>
</comment>
<proteinExistence type="predicted"/>
<accession>A0ACC3DNI5</accession>
<dbReference type="Proteomes" id="UP001186974">
    <property type="component" value="Unassembled WGS sequence"/>
</dbReference>
<reference evidence="1" key="1">
    <citation type="submission" date="2024-09" db="EMBL/GenBank/DDBJ databases">
        <title>Black Yeasts Isolated from many extreme environments.</title>
        <authorList>
            <person name="Coleine C."/>
            <person name="Stajich J.E."/>
            <person name="Selbmann L."/>
        </authorList>
    </citation>
    <scope>NUCLEOTIDE SEQUENCE</scope>
    <source>
        <strain evidence="1">CCFEE 5737</strain>
    </source>
</reference>
<feature type="non-terminal residue" evidence="1">
    <location>
        <position position="1"/>
    </location>
</feature>
<protein>
    <submittedName>
        <fullName evidence="1">Uncharacterized protein</fullName>
    </submittedName>
</protein>
<keyword evidence="2" id="KW-1185">Reference proteome</keyword>
<evidence type="ECO:0000313" key="1">
    <source>
        <dbReference type="EMBL" id="KAK3078067.1"/>
    </source>
</evidence>
<name>A0ACC3DNI5_9PEZI</name>
<organism evidence="1 2">
    <name type="scientific">Coniosporium uncinatum</name>
    <dbReference type="NCBI Taxonomy" id="93489"/>
    <lineage>
        <taxon>Eukaryota</taxon>
        <taxon>Fungi</taxon>
        <taxon>Dikarya</taxon>
        <taxon>Ascomycota</taxon>
        <taxon>Pezizomycotina</taxon>
        <taxon>Dothideomycetes</taxon>
        <taxon>Dothideomycetes incertae sedis</taxon>
        <taxon>Coniosporium</taxon>
    </lineage>
</organism>
<sequence length="384" mass="43685">TANPDGPLGLEVLRKSLSVLLWNGSLIYSALILLSARTICLPFLTNPTRLNLASTLFRRSIRLWIPSCVALALITIILNSTSTDFITTFKTLTNNDTFATPYLLDSFVKYYNGLFDLFWTTRSYASQAGAYAFPTSTLYIISIIFQQSYTVYMTMLILPYTRPAWRLQAFILFVITAWWVQSWAWYSITGLLLTDAIHNMNFHERSRAGIPIWRTRFRFPTWIIYLALMAAGLIMQYIFTAWKTQDKDAELVAHATLYESGDLNRNYDPSQPQARDDNYLLLLGWFLMLEHSDVLKWLMGNPVFKVLGRRSLSIFLTQSIILSTAGIALFLRLSVTAGLNDSAASVVVLVVMLPFVAVASEAFYRGVELPAQWAAKWLFKFMTS</sequence>
<evidence type="ECO:0000313" key="2">
    <source>
        <dbReference type="Proteomes" id="UP001186974"/>
    </source>
</evidence>
<gene>
    <name evidence="1" type="ORF">LTS18_008523</name>
</gene>
<dbReference type="EMBL" id="JAWDJW010002231">
    <property type="protein sequence ID" value="KAK3078067.1"/>
    <property type="molecule type" value="Genomic_DNA"/>
</dbReference>